<evidence type="ECO:0000256" key="5">
    <source>
        <dbReference type="ARBA" id="ARBA00022824"/>
    </source>
</evidence>
<keyword evidence="5" id="KW-0256">Endoplasmic reticulum</keyword>
<evidence type="ECO:0000256" key="3">
    <source>
        <dbReference type="ARBA" id="ARBA00022687"/>
    </source>
</evidence>
<comment type="similarity">
    <text evidence="2">Belongs to the MESD family.</text>
</comment>
<dbReference type="Gene3D" id="3.30.70.260">
    <property type="match status" value="1"/>
</dbReference>
<dbReference type="GO" id="GO:0005783">
    <property type="term" value="C:endoplasmic reticulum"/>
    <property type="evidence" value="ECO:0007669"/>
    <property type="project" value="UniProtKB-SubCell"/>
</dbReference>
<gene>
    <name evidence="8" type="ORF">GBAR_LOCUS1836</name>
</gene>
<organism evidence="8 9">
    <name type="scientific">Geodia barretti</name>
    <name type="common">Barrett's horny sponge</name>
    <dbReference type="NCBI Taxonomy" id="519541"/>
    <lineage>
        <taxon>Eukaryota</taxon>
        <taxon>Metazoa</taxon>
        <taxon>Porifera</taxon>
        <taxon>Demospongiae</taxon>
        <taxon>Heteroscleromorpha</taxon>
        <taxon>Tetractinellida</taxon>
        <taxon>Astrophorina</taxon>
        <taxon>Geodiidae</taxon>
        <taxon>Geodia</taxon>
    </lineage>
</organism>
<dbReference type="Proteomes" id="UP001174909">
    <property type="component" value="Unassembled WGS sequence"/>
</dbReference>
<dbReference type="InterPro" id="IPR019330">
    <property type="entry name" value="MESD"/>
</dbReference>
<evidence type="ECO:0000256" key="2">
    <source>
        <dbReference type="ARBA" id="ARBA00011068"/>
    </source>
</evidence>
<sequence>MLFCSRMRTMSGGGMQCARACQVRSSKEGGSKMRISGLSLLLLLSLGLGAGSKKKSVLDLSERDVHRIYEQWEENDEDSDEDDYDDLDPRKPRSGPPIDIEKLQSGGKIDPQQILEQSKKGKPLMIFVGVKDPPNEHYTEQVSRRWTQSLMNAHVPVERYVVATDRVLFMTRDGSKAWKIKDYLVTLEECTTVNFEHLSFPCKGTSEGSEGYQHPKQEL</sequence>
<name>A0AA35W3Q2_GEOBA</name>
<protein>
    <submittedName>
        <fullName evidence="8">LRP chaperone MESD</fullName>
    </submittedName>
</protein>
<evidence type="ECO:0000256" key="4">
    <source>
        <dbReference type="ARBA" id="ARBA00022729"/>
    </source>
</evidence>
<dbReference type="PANTHER" id="PTHR17600">
    <property type="entry name" value="MESODERM DEVELOPMENT CANDIDATE 2"/>
    <property type="match status" value="1"/>
</dbReference>
<evidence type="ECO:0000313" key="8">
    <source>
        <dbReference type="EMBL" id="CAI7996228.1"/>
    </source>
</evidence>
<evidence type="ECO:0000256" key="6">
    <source>
        <dbReference type="ARBA" id="ARBA00023186"/>
    </source>
</evidence>
<keyword evidence="6" id="KW-0143">Chaperone</keyword>
<keyword evidence="4" id="KW-0732">Signal</keyword>
<evidence type="ECO:0000256" key="7">
    <source>
        <dbReference type="SAM" id="MobiDB-lite"/>
    </source>
</evidence>
<keyword evidence="9" id="KW-1185">Reference proteome</keyword>
<keyword evidence="3" id="KW-0879">Wnt signaling pathway</keyword>
<feature type="region of interest" description="Disordered" evidence="7">
    <location>
        <begin position="72"/>
        <end position="109"/>
    </location>
</feature>
<proteinExistence type="inferred from homology"/>
<dbReference type="GO" id="GO:0006457">
    <property type="term" value="P:protein folding"/>
    <property type="evidence" value="ECO:0007669"/>
    <property type="project" value="InterPro"/>
</dbReference>
<dbReference type="AlphaFoldDB" id="A0AA35W3Q2"/>
<accession>A0AA35W3Q2</accession>
<evidence type="ECO:0000313" key="9">
    <source>
        <dbReference type="Proteomes" id="UP001174909"/>
    </source>
</evidence>
<dbReference type="GO" id="GO:0016055">
    <property type="term" value="P:Wnt signaling pathway"/>
    <property type="evidence" value="ECO:0007669"/>
    <property type="project" value="UniProtKB-KW"/>
</dbReference>
<dbReference type="Pfam" id="PF10185">
    <property type="entry name" value="Mesd"/>
    <property type="match status" value="1"/>
</dbReference>
<dbReference type="PANTHER" id="PTHR17600:SF2">
    <property type="entry name" value="LRP CHAPERONE MESD"/>
    <property type="match status" value="1"/>
</dbReference>
<comment type="caution">
    <text evidence="8">The sequence shown here is derived from an EMBL/GenBank/DDBJ whole genome shotgun (WGS) entry which is preliminary data.</text>
</comment>
<comment type="subcellular location">
    <subcellularLocation>
        <location evidence="1">Endoplasmic reticulum</location>
    </subcellularLocation>
</comment>
<reference evidence="8" key="1">
    <citation type="submission" date="2023-03" db="EMBL/GenBank/DDBJ databases">
        <authorList>
            <person name="Steffen K."/>
            <person name="Cardenas P."/>
        </authorList>
    </citation>
    <scope>NUCLEOTIDE SEQUENCE</scope>
</reference>
<dbReference type="EMBL" id="CASHTH010000268">
    <property type="protein sequence ID" value="CAI7996228.1"/>
    <property type="molecule type" value="Genomic_DNA"/>
</dbReference>
<feature type="compositionally biased region" description="Acidic residues" evidence="7">
    <location>
        <begin position="72"/>
        <end position="86"/>
    </location>
</feature>
<evidence type="ECO:0000256" key="1">
    <source>
        <dbReference type="ARBA" id="ARBA00004240"/>
    </source>
</evidence>